<proteinExistence type="predicted"/>
<name>A0A2G3NZA2_STRMC</name>
<comment type="caution">
    <text evidence="1">The sequence shown here is derived from an EMBL/GenBank/DDBJ whole genome shotgun (WGS) entry which is preliminary data.</text>
</comment>
<sequence length="42" mass="5132">MIKKACLSQEERSFLKRYKTKPYHRFREILVYCAILPKLTND</sequence>
<gene>
    <name evidence="1" type="ORF">CS010_01030</name>
</gene>
<dbReference type="Proteomes" id="UP000222913">
    <property type="component" value="Unassembled WGS sequence"/>
</dbReference>
<dbReference type="EMBL" id="PEBM01000008">
    <property type="protein sequence ID" value="PHV58849.1"/>
    <property type="molecule type" value="Genomic_DNA"/>
</dbReference>
<evidence type="ECO:0000313" key="1">
    <source>
        <dbReference type="EMBL" id="PHV58849.1"/>
    </source>
</evidence>
<evidence type="ECO:0000313" key="2">
    <source>
        <dbReference type="Proteomes" id="UP000222913"/>
    </source>
</evidence>
<dbReference type="AlphaFoldDB" id="A0A2G3NZA2"/>
<reference evidence="1 2" key="1">
    <citation type="submission" date="2017-10" db="EMBL/GenBank/DDBJ databases">
        <title>Whole-genome sequence of three Streptococcus macedonicus strains isolated from Italian cheeses of the Veneto region.</title>
        <authorList>
            <person name="Treu L."/>
            <person name="De Diego-Diaz B."/>
            <person name="Papadimitriou K."/>
            <person name="Tsakalidou E."/>
            <person name="Corich V."/>
            <person name="Giacomini A."/>
        </authorList>
    </citation>
    <scope>NUCLEOTIDE SEQUENCE [LARGE SCALE GENOMIC DNA]</scope>
    <source>
        <strain evidence="1 2">27MV</strain>
    </source>
</reference>
<accession>A0A2G3NZA2</accession>
<organism evidence="1 2">
    <name type="scientific">Streptococcus macedonicus</name>
    <name type="common">Streptococcus gallolyticus macedonicus</name>
    <dbReference type="NCBI Taxonomy" id="59310"/>
    <lineage>
        <taxon>Bacteria</taxon>
        <taxon>Bacillati</taxon>
        <taxon>Bacillota</taxon>
        <taxon>Bacilli</taxon>
        <taxon>Lactobacillales</taxon>
        <taxon>Streptococcaceae</taxon>
        <taxon>Streptococcus</taxon>
    </lineage>
</organism>
<protein>
    <submittedName>
        <fullName evidence="1">Uncharacterized protein</fullName>
    </submittedName>
</protein>